<comment type="caution">
    <text evidence="11">The sequence shown here is derived from an EMBL/GenBank/DDBJ whole genome shotgun (WGS) entry which is preliminary data.</text>
</comment>
<dbReference type="SUPFAM" id="SSF52540">
    <property type="entry name" value="P-loop containing nucleoside triphosphate hydrolases"/>
    <property type="match status" value="1"/>
</dbReference>
<dbReference type="InterPro" id="IPR025662">
    <property type="entry name" value="Sigma_54_int_dom_ATP-bd_1"/>
</dbReference>
<dbReference type="PANTHER" id="PTHR32071:SF113">
    <property type="entry name" value="ALGINATE BIOSYNTHESIS TRANSCRIPTIONAL REGULATORY PROTEIN ALGB"/>
    <property type="match status" value="1"/>
</dbReference>
<dbReference type="InterPro" id="IPR011006">
    <property type="entry name" value="CheY-like_superfamily"/>
</dbReference>
<dbReference type="SUPFAM" id="SSF46689">
    <property type="entry name" value="Homeodomain-like"/>
    <property type="match status" value="1"/>
</dbReference>
<gene>
    <name evidence="11" type="ORF">AMYX_29860</name>
</gene>
<keyword evidence="2" id="KW-0547">Nucleotide-binding</keyword>
<evidence type="ECO:0000259" key="9">
    <source>
        <dbReference type="PROSITE" id="PS50045"/>
    </source>
</evidence>
<dbReference type="InterPro" id="IPR001789">
    <property type="entry name" value="Sig_transdc_resp-reg_receiver"/>
</dbReference>
<keyword evidence="7" id="KW-0804">Transcription</keyword>
<dbReference type="Proteomes" id="UP000503640">
    <property type="component" value="Unassembled WGS sequence"/>
</dbReference>
<dbReference type="CDD" id="cd00009">
    <property type="entry name" value="AAA"/>
    <property type="match status" value="1"/>
</dbReference>
<organism evidence="11 12">
    <name type="scientific">Anaeromyxobacter diazotrophicus</name>
    <dbReference type="NCBI Taxonomy" id="2590199"/>
    <lineage>
        <taxon>Bacteria</taxon>
        <taxon>Pseudomonadati</taxon>
        <taxon>Myxococcota</taxon>
        <taxon>Myxococcia</taxon>
        <taxon>Myxococcales</taxon>
        <taxon>Cystobacterineae</taxon>
        <taxon>Anaeromyxobacteraceae</taxon>
        <taxon>Anaeromyxobacter</taxon>
    </lineage>
</organism>
<feature type="domain" description="Response regulatory" evidence="10">
    <location>
        <begin position="7"/>
        <end position="121"/>
    </location>
</feature>
<keyword evidence="6" id="KW-0238">DNA-binding</keyword>
<dbReference type="Gene3D" id="1.10.8.60">
    <property type="match status" value="1"/>
</dbReference>
<dbReference type="PROSITE" id="PS00688">
    <property type="entry name" value="SIGMA54_INTERACT_3"/>
    <property type="match status" value="1"/>
</dbReference>
<dbReference type="Pfam" id="PF25601">
    <property type="entry name" value="AAA_lid_14"/>
    <property type="match status" value="1"/>
</dbReference>
<keyword evidence="5" id="KW-0805">Transcription regulation</keyword>
<dbReference type="SMART" id="SM00448">
    <property type="entry name" value="REC"/>
    <property type="match status" value="1"/>
</dbReference>
<dbReference type="EMBL" id="BJTG01000007">
    <property type="protein sequence ID" value="GEJ58245.1"/>
    <property type="molecule type" value="Genomic_DNA"/>
</dbReference>
<dbReference type="PROSITE" id="PS50110">
    <property type="entry name" value="RESPONSE_REGULATORY"/>
    <property type="match status" value="1"/>
</dbReference>
<proteinExistence type="predicted"/>
<accession>A0A7I9VPC0</accession>
<dbReference type="InterPro" id="IPR025944">
    <property type="entry name" value="Sigma_54_int_dom_CS"/>
</dbReference>
<evidence type="ECO:0000256" key="1">
    <source>
        <dbReference type="ARBA" id="ARBA00022553"/>
    </source>
</evidence>
<dbReference type="InterPro" id="IPR025943">
    <property type="entry name" value="Sigma_54_int_dom_ATP-bd_2"/>
</dbReference>
<sequence>MTTSTARILVVDDEKLIRWSVGERLQRDGYEVLAAESGEQALDLVAANAPDLMLLDVRLPGIDGLTTLQRALSINPEVTVLMMSAHSTVDIAVEAMKHGAIDFLVKPFPFQSLDAAVQRALQTARTRRQIAALTSERKSGNAVLGALVGRSGAMESIRSMVSRLAASDATTVLIEGESGAGKEVVARAVHFESARAEKPFMQVNCAALPEHLLESELFGHERGAFTDAHTQKRGLFESAEGGSVMLDEIGDLPPGGQAKLLRLLENKTFRRVGGVHELRADVRVLAATNVNLEERVAEGRFRADLFFRLNVVRILMPSLREHVEDISILAAHFIAKFNQEMKRDVKGVSPAALDVLTGYHWPGNVRELRNVIERAFILHASADEIRPEHLPPELRKLPPQKKQEKLVPQVAEQGIVLEDVEKKLITEAMERANGNQSKAARLLGISRDTLRYRLKKHGMA</sequence>
<dbReference type="InterPro" id="IPR009057">
    <property type="entry name" value="Homeodomain-like_sf"/>
</dbReference>
<dbReference type="PANTHER" id="PTHR32071">
    <property type="entry name" value="TRANSCRIPTIONAL REGULATORY PROTEIN"/>
    <property type="match status" value="1"/>
</dbReference>
<evidence type="ECO:0000256" key="3">
    <source>
        <dbReference type="ARBA" id="ARBA00022840"/>
    </source>
</evidence>
<dbReference type="AlphaFoldDB" id="A0A7I9VPC0"/>
<keyword evidence="1 8" id="KW-0597">Phosphoprotein</keyword>
<dbReference type="RefSeq" id="WP_176066621.1">
    <property type="nucleotide sequence ID" value="NZ_BJTG01000007.1"/>
</dbReference>
<evidence type="ECO:0000259" key="10">
    <source>
        <dbReference type="PROSITE" id="PS50110"/>
    </source>
</evidence>
<feature type="modified residue" description="4-aspartylphosphate" evidence="8">
    <location>
        <position position="56"/>
    </location>
</feature>
<dbReference type="Gene3D" id="1.10.10.60">
    <property type="entry name" value="Homeodomain-like"/>
    <property type="match status" value="1"/>
</dbReference>
<dbReference type="InterPro" id="IPR058031">
    <property type="entry name" value="AAA_lid_NorR"/>
</dbReference>
<dbReference type="FunFam" id="3.40.50.2300:FF:000018">
    <property type="entry name" value="DNA-binding transcriptional regulator NtrC"/>
    <property type="match status" value="1"/>
</dbReference>
<dbReference type="InterPro" id="IPR003593">
    <property type="entry name" value="AAA+_ATPase"/>
</dbReference>
<dbReference type="FunFam" id="3.40.50.300:FF:000006">
    <property type="entry name" value="DNA-binding transcriptional regulator NtrC"/>
    <property type="match status" value="1"/>
</dbReference>
<dbReference type="GO" id="GO:0006355">
    <property type="term" value="P:regulation of DNA-templated transcription"/>
    <property type="evidence" value="ECO:0007669"/>
    <property type="project" value="InterPro"/>
</dbReference>
<dbReference type="Pfam" id="PF00072">
    <property type="entry name" value="Response_reg"/>
    <property type="match status" value="1"/>
</dbReference>
<evidence type="ECO:0000256" key="7">
    <source>
        <dbReference type="ARBA" id="ARBA00023163"/>
    </source>
</evidence>
<evidence type="ECO:0000313" key="11">
    <source>
        <dbReference type="EMBL" id="GEJ58245.1"/>
    </source>
</evidence>
<reference evidence="12" key="1">
    <citation type="journal article" date="2020" name="Appl. Environ. Microbiol.">
        <title>Diazotrophic Anaeromyxobacter Isolates from Soils.</title>
        <authorList>
            <person name="Masuda Y."/>
            <person name="Yamanaka H."/>
            <person name="Xu Z.X."/>
            <person name="Shiratori Y."/>
            <person name="Aono T."/>
            <person name="Amachi S."/>
            <person name="Senoo K."/>
            <person name="Itoh H."/>
        </authorList>
    </citation>
    <scope>NUCLEOTIDE SEQUENCE [LARGE SCALE GENOMIC DNA]</scope>
    <source>
        <strain evidence="12">R267</strain>
    </source>
</reference>
<dbReference type="InterPro" id="IPR002197">
    <property type="entry name" value="HTH_Fis"/>
</dbReference>
<keyword evidence="12" id="KW-1185">Reference proteome</keyword>
<dbReference type="GO" id="GO:0043565">
    <property type="term" value="F:sequence-specific DNA binding"/>
    <property type="evidence" value="ECO:0007669"/>
    <property type="project" value="InterPro"/>
</dbReference>
<keyword evidence="4" id="KW-0902">Two-component regulatory system</keyword>
<dbReference type="PROSITE" id="PS00676">
    <property type="entry name" value="SIGMA54_INTERACT_2"/>
    <property type="match status" value="1"/>
</dbReference>
<dbReference type="PROSITE" id="PS00675">
    <property type="entry name" value="SIGMA54_INTERACT_1"/>
    <property type="match status" value="1"/>
</dbReference>
<evidence type="ECO:0000256" key="8">
    <source>
        <dbReference type="PROSITE-ProRule" id="PRU00169"/>
    </source>
</evidence>
<evidence type="ECO:0000256" key="5">
    <source>
        <dbReference type="ARBA" id="ARBA00023015"/>
    </source>
</evidence>
<feature type="domain" description="Sigma-54 factor interaction" evidence="9">
    <location>
        <begin position="147"/>
        <end position="377"/>
    </location>
</feature>
<dbReference type="Pfam" id="PF02954">
    <property type="entry name" value="HTH_8"/>
    <property type="match status" value="1"/>
</dbReference>
<evidence type="ECO:0000256" key="4">
    <source>
        <dbReference type="ARBA" id="ARBA00023012"/>
    </source>
</evidence>
<protein>
    <submittedName>
        <fullName evidence="11">Acetoacetate metabolism regulatory protein AtoC</fullName>
    </submittedName>
</protein>
<dbReference type="InterPro" id="IPR002078">
    <property type="entry name" value="Sigma_54_int"/>
</dbReference>
<dbReference type="Gene3D" id="3.40.50.2300">
    <property type="match status" value="1"/>
</dbReference>
<dbReference type="SUPFAM" id="SSF52172">
    <property type="entry name" value="CheY-like"/>
    <property type="match status" value="1"/>
</dbReference>
<dbReference type="PRINTS" id="PR01590">
    <property type="entry name" value="HTHFIS"/>
</dbReference>
<name>A0A7I9VPC0_9BACT</name>
<dbReference type="InterPro" id="IPR027417">
    <property type="entry name" value="P-loop_NTPase"/>
</dbReference>
<dbReference type="PROSITE" id="PS50045">
    <property type="entry name" value="SIGMA54_INTERACT_4"/>
    <property type="match status" value="1"/>
</dbReference>
<dbReference type="GO" id="GO:0005524">
    <property type="term" value="F:ATP binding"/>
    <property type="evidence" value="ECO:0007669"/>
    <property type="project" value="UniProtKB-KW"/>
</dbReference>
<dbReference type="Gene3D" id="3.40.50.300">
    <property type="entry name" value="P-loop containing nucleotide triphosphate hydrolases"/>
    <property type="match status" value="1"/>
</dbReference>
<evidence type="ECO:0000313" key="12">
    <source>
        <dbReference type="Proteomes" id="UP000503640"/>
    </source>
</evidence>
<evidence type="ECO:0000256" key="6">
    <source>
        <dbReference type="ARBA" id="ARBA00023125"/>
    </source>
</evidence>
<keyword evidence="3" id="KW-0067">ATP-binding</keyword>
<evidence type="ECO:0000256" key="2">
    <source>
        <dbReference type="ARBA" id="ARBA00022741"/>
    </source>
</evidence>
<dbReference type="Pfam" id="PF00158">
    <property type="entry name" value="Sigma54_activat"/>
    <property type="match status" value="1"/>
</dbReference>
<dbReference type="SMART" id="SM00382">
    <property type="entry name" value="AAA"/>
    <property type="match status" value="1"/>
</dbReference>
<dbReference type="GO" id="GO:0000160">
    <property type="term" value="P:phosphorelay signal transduction system"/>
    <property type="evidence" value="ECO:0007669"/>
    <property type="project" value="UniProtKB-KW"/>
</dbReference>